<keyword evidence="1" id="KW-1133">Transmembrane helix</keyword>
<dbReference type="OrthoDB" id="1151084at2"/>
<evidence type="ECO:0000313" key="2">
    <source>
        <dbReference type="EMBL" id="GET45441.1"/>
    </source>
</evidence>
<dbReference type="AlphaFoldDB" id="A0A5M4B760"/>
<reference evidence="3" key="1">
    <citation type="journal article" date="2020" name="Int. J. Syst. Evol. Microbiol.">
        <title>Capnocytophaga felis sp. nov. isolated from the feline oral cavity.</title>
        <authorList>
            <person name="Suzuki M."/>
            <person name="Umeda K."/>
            <person name="Kimura M."/>
            <person name="Imaoka K."/>
            <person name="Morikawa S."/>
            <person name="Maeda K."/>
        </authorList>
    </citation>
    <scope>NUCLEOTIDE SEQUENCE [LARGE SCALE GENOMIC DNA]</scope>
    <source>
        <strain evidence="3">KC07070</strain>
    </source>
</reference>
<evidence type="ECO:0000256" key="1">
    <source>
        <dbReference type="SAM" id="Phobius"/>
    </source>
</evidence>
<keyword evidence="1" id="KW-0812">Transmembrane</keyword>
<keyword evidence="1" id="KW-0472">Membrane</keyword>
<proteinExistence type="predicted"/>
<evidence type="ECO:0000313" key="3">
    <source>
        <dbReference type="Proteomes" id="UP000398217"/>
    </source>
</evidence>
<protein>
    <submittedName>
        <fullName evidence="2">Uncharacterized protein</fullName>
    </submittedName>
</protein>
<dbReference type="RefSeq" id="WP_155284110.1">
    <property type="nucleotide sequence ID" value="NZ_BLBC01000005.1"/>
</dbReference>
<dbReference type="EMBL" id="BLBC01000005">
    <property type="protein sequence ID" value="GET45441.1"/>
    <property type="molecule type" value="Genomic_DNA"/>
</dbReference>
<organism evidence="2 3">
    <name type="scientific">Capnocytophaga felis</name>
    <dbReference type="NCBI Taxonomy" id="2267611"/>
    <lineage>
        <taxon>Bacteria</taxon>
        <taxon>Pseudomonadati</taxon>
        <taxon>Bacteroidota</taxon>
        <taxon>Flavobacteriia</taxon>
        <taxon>Flavobacteriales</taxon>
        <taxon>Flavobacteriaceae</taxon>
        <taxon>Capnocytophaga</taxon>
    </lineage>
</organism>
<accession>A0A5M4B760</accession>
<name>A0A5M4B760_9FLAO</name>
<keyword evidence="3" id="KW-1185">Reference proteome</keyword>
<feature type="transmembrane region" description="Helical" evidence="1">
    <location>
        <begin position="33"/>
        <end position="51"/>
    </location>
</feature>
<sequence>MRGALPYQLQYVIHDENVEFIIFANRVASWKTVLGNFVMGLIFSGVGVFVLDMETNSFAFSHYFENGKKANFWELISSYNLGLLAFGILFSLVGVLFFVSVIHLTFSEGGYFVGTPTRLIHYKKGDVKIYMWELFTDEIKVDIDKKYIRLILKIGKYERKDKTEVFVPDKIEIISAENVSKIEKVARERIYSLSHLTK</sequence>
<dbReference type="Proteomes" id="UP000398217">
    <property type="component" value="Unassembled WGS sequence"/>
</dbReference>
<feature type="transmembrane region" description="Helical" evidence="1">
    <location>
        <begin position="81"/>
        <end position="102"/>
    </location>
</feature>
<gene>
    <name evidence="2" type="ORF">RCZ01_07430</name>
</gene>
<comment type="caution">
    <text evidence="2">The sequence shown here is derived from an EMBL/GenBank/DDBJ whole genome shotgun (WGS) entry which is preliminary data.</text>
</comment>